<protein>
    <submittedName>
        <fullName evidence="2">Uncharacterized protein</fullName>
    </submittedName>
</protein>
<dbReference type="EMBL" id="WHWC01000005">
    <property type="protein sequence ID" value="KAG8381797.1"/>
    <property type="molecule type" value="Genomic_DNA"/>
</dbReference>
<reference evidence="2" key="1">
    <citation type="submission" date="2019-10" db="EMBL/GenBank/DDBJ databases">
        <authorList>
            <person name="Zhang R."/>
            <person name="Pan Y."/>
            <person name="Wang J."/>
            <person name="Ma R."/>
            <person name="Yu S."/>
        </authorList>
    </citation>
    <scope>NUCLEOTIDE SEQUENCE</scope>
    <source>
        <strain evidence="2">LA-IB0</strain>
        <tissue evidence="2">Leaf</tissue>
    </source>
</reference>
<keyword evidence="3" id="KW-1185">Reference proteome</keyword>
<dbReference type="AlphaFoldDB" id="A0AAV6XP33"/>
<proteinExistence type="predicted"/>
<evidence type="ECO:0000313" key="3">
    <source>
        <dbReference type="Proteomes" id="UP000826271"/>
    </source>
</evidence>
<organism evidence="2 3">
    <name type="scientific">Buddleja alternifolia</name>
    <dbReference type="NCBI Taxonomy" id="168488"/>
    <lineage>
        <taxon>Eukaryota</taxon>
        <taxon>Viridiplantae</taxon>
        <taxon>Streptophyta</taxon>
        <taxon>Embryophyta</taxon>
        <taxon>Tracheophyta</taxon>
        <taxon>Spermatophyta</taxon>
        <taxon>Magnoliopsida</taxon>
        <taxon>eudicotyledons</taxon>
        <taxon>Gunneridae</taxon>
        <taxon>Pentapetalae</taxon>
        <taxon>asterids</taxon>
        <taxon>lamiids</taxon>
        <taxon>Lamiales</taxon>
        <taxon>Scrophulariaceae</taxon>
        <taxon>Buddlejeae</taxon>
        <taxon>Buddleja</taxon>
    </lineage>
</organism>
<accession>A0AAV6XP33</accession>
<sequence>MITKKFVEECDDQKGPSDGVLNPTVQNVREEFLSNDVMAGGELEEIFGDHQPLDMEVEELAAQKQDWG</sequence>
<feature type="region of interest" description="Disordered" evidence="1">
    <location>
        <begin position="1"/>
        <end position="22"/>
    </location>
</feature>
<evidence type="ECO:0000313" key="2">
    <source>
        <dbReference type="EMBL" id="KAG8381797.1"/>
    </source>
</evidence>
<evidence type="ECO:0000256" key="1">
    <source>
        <dbReference type="SAM" id="MobiDB-lite"/>
    </source>
</evidence>
<comment type="caution">
    <text evidence="2">The sequence shown here is derived from an EMBL/GenBank/DDBJ whole genome shotgun (WGS) entry which is preliminary data.</text>
</comment>
<dbReference type="Proteomes" id="UP000826271">
    <property type="component" value="Unassembled WGS sequence"/>
</dbReference>
<feature type="compositionally biased region" description="Basic and acidic residues" evidence="1">
    <location>
        <begin position="1"/>
        <end position="15"/>
    </location>
</feature>
<gene>
    <name evidence="2" type="ORF">BUALT_Bualt05G0010100</name>
</gene>
<name>A0AAV6XP33_9LAMI</name>